<feature type="transmembrane region" description="Helical" evidence="7">
    <location>
        <begin position="67"/>
        <end position="89"/>
    </location>
</feature>
<evidence type="ECO:0000256" key="7">
    <source>
        <dbReference type="SAM" id="Phobius"/>
    </source>
</evidence>
<comment type="caution">
    <text evidence="9">The sequence shown here is derived from an EMBL/GenBank/DDBJ whole genome shotgun (WGS) entry which is preliminary data.</text>
</comment>
<comment type="subcellular location">
    <subcellularLocation>
        <location evidence="1">Cell membrane</location>
        <topology evidence="1">Multi-pass membrane protein</topology>
    </subcellularLocation>
</comment>
<gene>
    <name evidence="9" type="ORF">HNQ80_000511</name>
</gene>
<dbReference type="Pfam" id="PF00892">
    <property type="entry name" value="EamA"/>
    <property type="match status" value="2"/>
</dbReference>
<comment type="similarity">
    <text evidence="2">Belongs to the EamA transporter family.</text>
</comment>
<organism evidence="9 10">
    <name type="scientific">Anaerosolibacter carboniphilus</name>
    <dbReference type="NCBI Taxonomy" id="1417629"/>
    <lineage>
        <taxon>Bacteria</taxon>
        <taxon>Bacillati</taxon>
        <taxon>Bacillota</taxon>
        <taxon>Clostridia</taxon>
        <taxon>Peptostreptococcales</taxon>
        <taxon>Thermotaleaceae</taxon>
        <taxon>Anaerosolibacter</taxon>
    </lineage>
</organism>
<feature type="transmembrane region" description="Helical" evidence="7">
    <location>
        <begin position="156"/>
        <end position="172"/>
    </location>
</feature>
<dbReference type="Proteomes" id="UP000579281">
    <property type="component" value="Unassembled WGS sequence"/>
</dbReference>
<dbReference type="InterPro" id="IPR050638">
    <property type="entry name" value="AA-Vitamin_Transporters"/>
</dbReference>
<proteinExistence type="inferred from homology"/>
<dbReference type="InterPro" id="IPR037185">
    <property type="entry name" value="EmrE-like"/>
</dbReference>
<reference evidence="9 10" key="1">
    <citation type="submission" date="2020-08" db="EMBL/GenBank/DDBJ databases">
        <title>Genomic Encyclopedia of Type Strains, Phase IV (KMG-IV): sequencing the most valuable type-strain genomes for metagenomic binning, comparative biology and taxonomic classification.</title>
        <authorList>
            <person name="Goeker M."/>
        </authorList>
    </citation>
    <scope>NUCLEOTIDE SEQUENCE [LARGE SCALE GENOMIC DNA]</scope>
    <source>
        <strain evidence="9 10">DSM 103526</strain>
    </source>
</reference>
<sequence length="294" mass="32192">MNKYRVWLLLIVCNLFWAGNYVFGKYVIAEITPLGITFFRWAFAILLLFPIAHFLEKPEWKSVRKVWPSLVIMGILGIIAYNMLLYSALDYTSPTNAAFVSALNPGIMVVSSVLLTKEKISRLQILGIGISLLGVLVLLTQGNITQIFHTAYNRGDLLMVGAVVVWTAYSILGRRLTMIPPITATAVSALFAVIMMAPFVFAQGMDISNLSPLAITGIIYMIIFPSVGSFVFWNISVREIGPGQAGIFLNLIPVFTAVISGILGERITGAQSIGGLFVFAGVYLTTGMLEKRKA</sequence>
<accession>A0A841KMF2</accession>
<evidence type="ECO:0000256" key="4">
    <source>
        <dbReference type="ARBA" id="ARBA00022692"/>
    </source>
</evidence>
<evidence type="ECO:0000256" key="6">
    <source>
        <dbReference type="ARBA" id="ARBA00023136"/>
    </source>
</evidence>
<feature type="transmembrane region" description="Helical" evidence="7">
    <location>
        <begin position="179"/>
        <end position="201"/>
    </location>
</feature>
<evidence type="ECO:0000256" key="2">
    <source>
        <dbReference type="ARBA" id="ARBA00007362"/>
    </source>
</evidence>
<evidence type="ECO:0000313" key="9">
    <source>
        <dbReference type="EMBL" id="MBB6214431.1"/>
    </source>
</evidence>
<feature type="transmembrane region" description="Helical" evidence="7">
    <location>
        <begin position="95"/>
        <end position="116"/>
    </location>
</feature>
<feature type="transmembrane region" description="Helical" evidence="7">
    <location>
        <begin position="34"/>
        <end position="55"/>
    </location>
</feature>
<keyword evidence="6 7" id="KW-0472">Membrane</keyword>
<evidence type="ECO:0000313" key="10">
    <source>
        <dbReference type="Proteomes" id="UP000579281"/>
    </source>
</evidence>
<feature type="domain" description="EamA" evidence="8">
    <location>
        <begin position="8"/>
        <end position="139"/>
    </location>
</feature>
<feature type="transmembrane region" description="Helical" evidence="7">
    <location>
        <begin position="245"/>
        <end position="263"/>
    </location>
</feature>
<dbReference type="GO" id="GO:0005886">
    <property type="term" value="C:plasma membrane"/>
    <property type="evidence" value="ECO:0007669"/>
    <property type="project" value="UniProtKB-SubCell"/>
</dbReference>
<feature type="domain" description="EamA" evidence="8">
    <location>
        <begin position="154"/>
        <end position="286"/>
    </location>
</feature>
<dbReference type="PANTHER" id="PTHR32322:SF18">
    <property type="entry name" value="S-ADENOSYLMETHIONINE_S-ADENOSYLHOMOCYSTEINE TRANSPORTER"/>
    <property type="match status" value="1"/>
</dbReference>
<name>A0A841KMF2_9FIRM</name>
<dbReference type="RefSeq" id="WP_184307863.1">
    <property type="nucleotide sequence ID" value="NZ_JACHEN010000002.1"/>
</dbReference>
<dbReference type="InterPro" id="IPR000620">
    <property type="entry name" value="EamA_dom"/>
</dbReference>
<dbReference type="PANTHER" id="PTHR32322">
    <property type="entry name" value="INNER MEMBRANE TRANSPORTER"/>
    <property type="match status" value="1"/>
</dbReference>
<evidence type="ECO:0000256" key="5">
    <source>
        <dbReference type="ARBA" id="ARBA00022989"/>
    </source>
</evidence>
<keyword evidence="5 7" id="KW-1133">Transmembrane helix</keyword>
<feature type="transmembrane region" description="Helical" evidence="7">
    <location>
        <begin position="123"/>
        <end position="144"/>
    </location>
</feature>
<dbReference type="Gene3D" id="1.10.3730.20">
    <property type="match status" value="1"/>
</dbReference>
<feature type="transmembrane region" description="Helical" evidence="7">
    <location>
        <begin position="269"/>
        <end position="289"/>
    </location>
</feature>
<protein>
    <submittedName>
        <fullName evidence="9">Drug/metabolite transporter (DMT)-like permease</fullName>
    </submittedName>
</protein>
<feature type="transmembrane region" description="Helical" evidence="7">
    <location>
        <begin position="213"/>
        <end position="233"/>
    </location>
</feature>
<keyword evidence="4 7" id="KW-0812">Transmembrane</keyword>
<dbReference type="SUPFAM" id="SSF103481">
    <property type="entry name" value="Multidrug resistance efflux transporter EmrE"/>
    <property type="match status" value="2"/>
</dbReference>
<evidence type="ECO:0000259" key="8">
    <source>
        <dbReference type="Pfam" id="PF00892"/>
    </source>
</evidence>
<keyword evidence="10" id="KW-1185">Reference proteome</keyword>
<evidence type="ECO:0000256" key="1">
    <source>
        <dbReference type="ARBA" id="ARBA00004651"/>
    </source>
</evidence>
<keyword evidence="3" id="KW-1003">Cell membrane</keyword>
<dbReference type="AlphaFoldDB" id="A0A841KMF2"/>
<evidence type="ECO:0000256" key="3">
    <source>
        <dbReference type="ARBA" id="ARBA00022475"/>
    </source>
</evidence>
<dbReference type="EMBL" id="JACHEN010000002">
    <property type="protein sequence ID" value="MBB6214431.1"/>
    <property type="molecule type" value="Genomic_DNA"/>
</dbReference>